<dbReference type="Proteomes" id="UP001497453">
    <property type="component" value="Chromosome 2"/>
</dbReference>
<dbReference type="PANTHER" id="PTHR38248:SF2">
    <property type="entry name" value="FUNK1 11"/>
    <property type="match status" value="1"/>
</dbReference>
<name>A0ABP1D053_9APHY</name>
<evidence type="ECO:0000313" key="4">
    <source>
        <dbReference type="Proteomes" id="UP001497453"/>
    </source>
</evidence>
<organism evidence="3 4">
    <name type="scientific">Somion occarium</name>
    <dbReference type="NCBI Taxonomy" id="3059160"/>
    <lineage>
        <taxon>Eukaryota</taxon>
        <taxon>Fungi</taxon>
        <taxon>Dikarya</taxon>
        <taxon>Basidiomycota</taxon>
        <taxon>Agaricomycotina</taxon>
        <taxon>Agaricomycetes</taxon>
        <taxon>Polyporales</taxon>
        <taxon>Cerrenaceae</taxon>
        <taxon>Somion</taxon>
    </lineage>
</organism>
<dbReference type="InterPro" id="IPR011009">
    <property type="entry name" value="Kinase-like_dom_sf"/>
</dbReference>
<reference evidence="4" key="1">
    <citation type="submission" date="2024-04" db="EMBL/GenBank/DDBJ databases">
        <authorList>
            <person name="Shaw F."/>
            <person name="Minotto A."/>
        </authorList>
    </citation>
    <scope>NUCLEOTIDE SEQUENCE [LARGE SCALE GENOMIC DNA]</scope>
</reference>
<feature type="domain" description="Fungal-type protein kinase" evidence="2">
    <location>
        <begin position="248"/>
        <end position="461"/>
    </location>
</feature>
<keyword evidence="4" id="KW-1185">Reference proteome</keyword>
<feature type="compositionally biased region" description="Polar residues" evidence="1">
    <location>
        <begin position="820"/>
        <end position="829"/>
    </location>
</feature>
<feature type="region of interest" description="Disordered" evidence="1">
    <location>
        <begin position="701"/>
        <end position="774"/>
    </location>
</feature>
<feature type="region of interest" description="Disordered" evidence="1">
    <location>
        <begin position="1"/>
        <end position="51"/>
    </location>
</feature>
<proteinExistence type="predicted"/>
<gene>
    <name evidence="3" type="ORF">GFSPODELE1_LOCUS3115</name>
</gene>
<evidence type="ECO:0000256" key="1">
    <source>
        <dbReference type="SAM" id="MobiDB-lite"/>
    </source>
</evidence>
<feature type="domain" description="Fungal-type protein kinase" evidence="2">
    <location>
        <begin position="478"/>
        <end position="609"/>
    </location>
</feature>
<sequence length="898" mass="101313">MSLSETNGGSAVPTDPELQPTSPTGTERPLTPQRSHLEVPTDPKLQATPSKVTNTTLRNFKDNAQYRIVGQEEMVSSTYQEDLEKWFSKWLPGNGGEELGFDPKDLPEEFQNKPFNFNTIQFNPSDKSNYTEKELYSLLCPVIQNVFDLVAYRSAADPSYDALQIKDTSAWSEASDCAQCPDLSVHKASAAQAFHLDDDSKANVAAARKPFVGRTAYSWTLLPGEVKVDKSQEGFGLNEDELDLPDTKNACGTRGQVAEYIIEVLSRQHRRFTFAFYIYRNFARFLVVDRVAAVMTPPFDYVKDPKTFLKFFYRLARADAPAQGYDPTVALASPASITMLKEHMARDHGSIETLIHDAMNDAILYGTSSIWPFYTVEVHDNESDEKSYFLIGKPQTPCPSMFGRATKGFIAFDLAQHNFVWLKDSWRLASEHYHPEWEVYRKLHEKNVENIATMRCGGDVHGPKLQCTLTQESITDCRLKSRIHCRLVLNEVGRPLKTHQTSCDLIFIVACAFKAHSQAWRKAKVLHRDVSDNNIMITETIVDGEVTLTGILIDWDLCKYREQLKVRVATNENRSGTWQFISALRLQYPMKFYELADDVESFVHVINWCALRYHQHSLLGMPKSLSAYVNDMFFDCTASPEGLLYGCLTKWRAMAGDGIGFKIRHDKALKKVINKLVRVCHSHYRSLNLDELQKFQPASVREAQEQKKAQAQTVSDSSFPPRLNFRAALPDSALDEESDDDDADDDDEGESDDDNESDSSDSQPDSRRRGRPKLAKHKYVHEILADALQRDDWNPEPKPLDRDHFAKLLDLNFTVGRRTVTGTKDMTSSQRKRPGPTHSSRKKRKTGASQKTAHAVSGEHTSSAQLDALPEEDDAVASLEELAQVGTDLAAHSEEDAD</sequence>
<dbReference type="PANTHER" id="PTHR38248">
    <property type="entry name" value="FUNK1 6"/>
    <property type="match status" value="1"/>
</dbReference>
<evidence type="ECO:0000313" key="3">
    <source>
        <dbReference type="EMBL" id="CAL1700358.1"/>
    </source>
</evidence>
<dbReference type="InterPro" id="IPR040976">
    <property type="entry name" value="Pkinase_fungal"/>
</dbReference>
<dbReference type="Pfam" id="PF17667">
    <property type="entry name" value="Pkinase_fungal"/>
    <property type="match status" value="2"/>
</dbReference>
<protein>
    <recommendedName>
        <fullName evidence="2">Fungal-type protein kinase domain-containing protein</fullName>
    </recommendedName>
</protein>
<dbReference type="SUPFAM" id="SSF56112">
    <property type="entry name" value="Protein kinase-like (PK-like)"/>
    <property type="match status" value="1"/>
</dbReference>
<feature type="compositionally biased region" description="Basic residues" evidence="1">
    <location>
        <begin position="830"/>
        <end position="846"/>
    </location>
</feature>
<dbReference type="EMBL" id="OZ037945">
    <property type="protein sequence ID" value="CAL1700358.1"/>
    <property type="molecule type" value="Genomic_DNA"/>
</dbReference>
<accession>A0ABP1D053</accession>
<feature type="compositionally biased region" description="Acidic residues" evidence="1">
    <location>
        <begin position="733"/>
        <end position="759"/>
    </location>
</feature>
<evidence type="ECO:0000259" key="2">
    <source>
        <dbReference type="Pfam" id="PF17667"/>
    </source>
</evidence>
<feature type="region of interest" description="Disordered" evidence="1">
    <location>
        <begin position="816"/>
        <end position="898"/>
    </location>
</feature>